<protein>
    <submittedName>
        <fullName evidence="1">Uncharacterized protein</fullName>
    </submittedName>
</protein>
<evidence type="ECO:0000313" key="2">
    <source>
        <dbReference type="Proteomes" id="UP000821845"/>
    </source>
</evidence>
<proteinExistence type="predicted"/>
<evidence type="ECO:0000313" key="1">
    <source>
        <dbReference type="EMBL" id="KAH6924746.1"/>
    </source>
</evidence>
<keyword evidence="2" id="KW-1185">Reference proteome</keyword>
<name>A0ACB7RSG8_HYAAI</name>
<dbReference type="EMBL" id="CM023488">
    <property type="protein sequence ID" value="KAH6924746.1"/>
    <property type="molecule type" value="Genomic_DNA"/>
</dbReference>
<gene>
    <name evidence="1" type="ORF">HPB50_023781</name>
</gene>
<dbReference type="Proteomes" id="UP000821845">
    <property type="component" value="Chromosome 8"/>
</dbReference>
<reference evidence="1" key="1">
    <citation type="submission" date="2020-05" db="EMBL/GenBank/DDBJ databases">
        <title>Large-scale comparative analyses of tick genomes elucidate their genetic diversity and vector capacities.</title>
        <authorList>
            <person name="Jia N."/>
            <person name="Wang J."/>
            <person name="Shi W."/>
            <person name="Du L."/>
            <person name="Sun Y."/>
            <person name="Zhan W."/>
            <person name="Jiang J."/>
            <person name="Wang Q."/>
            <person name="Zhang B."/>
            <person name="Ji P."/>
            <person name="Sakyi L.B."/>
            <person name="Cui X."/>
            <person name="Yuan T."/>
            <person name="Jiang B."/>
            <person name="Yang W."/>
            <person name="Lam T.T.-Y."/>
            <person name="Chang Q."/>
            <person name="Ding S."/>
            <person name="Wang X."/>
            <person name="Zhu J."/>
            <person name="Ruan X."/>
            <person name="Zhao L."/>
            <person name="Wei J."/>
            <person name="Que T."/>
            <person name="Du C."/>
            <person name="Cheng J."/>
            <person name="Dai P."/>
            <person name="Han X."/>
            <person name="Huang E."/>
            <person name="Gao Y."/>
            <person name="Liu J."/>
            <person name="Shao H."/>
            <person name="Ye R."/>
            <person name="Li L."/>
            <person name="Wei W."/>
            <person name="Wang X."/>
            <person name="Wang C."/>
            <person name="Yang T."/>
            <person name="Huo Q."/>
            <person name="Li W."/>
            <person name="Guo W."/>
            <person name="Chen H."/>
            <person name="Zhou L."/>
            <person name="Ni X."/>
            <person name="Tian J."/>
            <person name="Zhou Y."/>
            <person name="Sheng Y."/>
            <person name="Liu T."/>
            <person name="Pan Y."/>
            <person name="Xia L."/>
            <person name="Li J."/>
            <person name="Zhao F."/>
            <person name="Cao W."/>
        </authorList>
    </citation>
    <scope>NUCLEOTIDE SEQUENCE</scope>
    <source>
        <strain evidence="1">Hyas-2018</strain>
    </source>
</reference>
<accession>A0ACB7RSG8</accession>
<comment type="caution">
    <text evidence="1">The sequence shown here is derived from an EMBL/GenBank/DDBJ whole genome shotgun (WGS) entry which is preliminary data.</text>
</comment>
<sequence>MKSVLSSGRCSVSVWGAISRRGLGPLVRIDGSFTVAYYTSLIQYTLVPYVLDEPFPDGLYLFQQDRSPVHMAHRVTAVLENLAVPTLQWPPNGADMNPIENVWGLIKSRLSKRKLSRATADALWAAISEEWELLRARPEIVAALYDSMPRRVAEVISVNGNFTHY</sequence>
<organism evidence="1 2">
    <name type="scientific">Hyalomma asiaticum</name>
    <name type="common">Tick</name>
    <dbReference type="NCBI Taxonomy" id="266040"/>
    <lineage>
        <taxon>Eukaryota</taxon>
        <taxon>Metazoa</taxon>
        <taxon>Ecdysozoa</taxon>
        <taxon>Arthropoda</taxon>
        <taxon>Chelicerata</taxon>
        <taxon>Arachnida</taxon>
        <taxon>Acari</taxon>
        <taxon>Parasitiformes</taxon>
        <taxon>Ixodida</taxon>
        <taxon>Ixodoidea</taxon>
        <taxon>Ixodidae</taxon>
        <taxon>Hyalomminae</taxon>
        <taxon>Hyalomma</taxon>
    </lineage>
</organism>